<feature type="domain" description="Nephrocystin 3-like N-terminal" evidence="3">
    <location>
        <begin position="329"/>
        <end position="465"/>
    </location>
</feature>
<gene>
    <name evidence="5" type="ORF">Q7C36_009937</name>
</gene>
<reference evidence="5" key="1">
    <citation type="submission" date="2023-08" db="EMBL/GenBank/DDBJ databases">
        <title>Pelteobagrus vachellii genome.</title>
        <authorList>
            <person name="Liu H."/>
        </authorList>
    </citation>
    <scope>NUCLEOTIDE SEQUENCE</scope>
    <source>
        <strain evidence="5">PRFRI_2022a</strain>
        <tissue evidence="5">Muscle</tissue>
    </source>
</reference>
<dbReference type="PANTHER" id="PTHR19871">
    <property type="entry name" value="BETA TRANSDUCIN-RELATED PROTEIN"/>
    <property type="match status" value="1"/>
</dbReference>
<dbReference type="InterPro" id="IPR015943">
    <property type="entry name" value="WD40/YVTN_repeat-like_dom_sf"/>
</dbReference>
<evidence type="ECO:0000259" key="4">
    <source>
        <dbReference type="Pfam" id="PF25469"/>
    </source>
</evidence>
<keyword evidence="6" id="KW-1185">Reference proteome</keyword>
<dbReference type="Pfam" id="PF24883">
    <property type="entry name" value="NPHP3_N"/>
    <property type="match status" value="1"/>
</dbReference>
<dbReference type="SUPFAM" id="SSF52540">
    <property type="entry name" value="P-loop containing nucleoside triphosphate hydrolases"/>
    <property type="match status" value="1"/>
</dbReference>
<evidence type="ECO:0000313" key="5">
    <source>
        <dbReference type="EMBL" id="KAK2848255.1"/>
    </source>
</evidence>
<dbReference type="EMBL" id="JAVHJS010000009">
    <property type="protein sequence ID" value="KAK2848255.1"/>
    <property type="molecule type" value="Genomic_DNA"/>
</dbReference>
<organism evidence="5 6">
    <name type="scientific">Tachysurus vachellii</name>
    <name type="common">Darkbarbel catfish</name>
    <name type="synonym">Pelteobagrus vachellii</name>
    <dbReference type="NCBI Taxonomy" id="175792"/>
    <lineage>
        <taxon>Eukaryota</taxon>
        <taxon>Metazoa</taxon>
        <taxon>Chordata</taxon>
        <taxon>Craniata</taxon>
        <taxon>Vertebrata</taxon>
        <taxon>Euteleostomi</taxon>
        <taxon>Actinopterygii</taxon>
        <taxon>Neopterygii</taxon>
        <taxon>Teleostei</taxon>
        <taxon>Ostariophysi</taxon>
        <taxon>Siluriformes</taxon>
        <taxon>Bagridae</taxon>
        <taxon>Tachysurus</taxon>
    </lineage>
</organism>
<protein>
    <recommendedName>
        <fullName evidence="7">NACHT and WD repeat domain-containing protein 2</fullName>
    </recommendedName>
</protein>
<dbReference type="Pfam" id="PF25469">
    <property type="entry name" value="WHD_NWD1"/>
    <property type="match status" value="1"/>
</dbReference>
<keyword evidence="1" id="KW-0853">WD repeat</keyword>
<evidence type="ECO:0000313" key="6">
    <source>
        <dbReference type="Proteomes" id="UP001187315"/>
    </source>
</evidence>
<accession>A0AA88N693</accession>
<name>A0AA88N693_TACVA</name>
<dbReference type="SUPFAM" id="SSF69322">
    <property type="entry name" value="Tricorn protease domain 2"/>
    <property type="match status" value="1"/>
</dbReference>
<dbReference type="Proteomes" id="UP001187315">
    <property type="component" value="Unassembled WGS sequence"/>
</dbReference>
<sequence>MACVKIYLCSNPDDSVMERKVLRENAFPRIRDHCRRKHGVDFRVIDPYEDPNPDKWPTQQVRLQLIEECRQNSLGPFFVSLVGVQYGAACLPEQVEFSEFLTVLQVCQEMGFRAKDLEQCYRQDENTIPPSFCLISQRVHHKYNSQNVDKNAWNDVLAKGRKLLNDVITQCVLEGSIDQENAEKYFRSRLENDLRFALDGQSGSNIKRCLCYVYKTGKHADQRKKENYPEDQDQLFRLSQLCDNFLPNLVRTKQALIYTTTNNRECDDKQSYAEDLNHQLYSDLIGLIEESIVNERVQIHDSFSQQKNLCHVLSTLYRIERTEVSHIRAYLEQDTKYPFILIGGPCTGKSVLLAHCATQIQTWMKDQNPVVIAHFVDFKSSLKQILSVICHQIALWHSQQYNDCLKDVSQLKETLNNLLTTHSQFPNHLILIIDGLNQMHDTHRPLDLAWLPKKLPSNVKLLISSTPTKSGFLSAIKTYYPESSLFFDLQPVTSKSCSQMLTSLLLAGKRKITSGQQMYVNQAFKQCDLPLYVELLYRQVCYWGSDLEITPDTLVPGVHINIGRFLDHLEEKHGKLIVTRSLEYLTLSKTGLTEGELTDILSCDDEVLLTFLPADNYAPYKLRVPEVVVEMLLLDLRGFLKPQNILGTQTLFWVNRHFILVICKRYLCQDNQQKLHSLIANYFSGHWACGTSKPLLIASSPSQNVKPLKIYADRQVPGQPWTFQPFTSAVTSSGSSECAHPNLRKLQELPYHLLKSGNTEELVRIMMSHEFLNAMICAELVDELVFWLEKTSQIVFSRELRLLISILKSTTCLLRNCSADFALVMQAKLIPFFKVLPELKESVNLAGHDDSVGRLGVNMLLCPTPSVPATHWAVPEVEVSPITKAAVSQSGYVVVIQSNGSVWSWNESDSEGYKVSQSSELQFTDVICSANVFILSTQSGNLLSLDMNAPTYLQKLQTQQTEQPIKGIEGLLMASGKTFVFSKDSSSVRVFTKGTEITPFHCSSGITCMSTCDGHRIYCGQNEGTVSIFDSQSGSLLASFVCSLGTALCDLIVHKNEATITCIDCTGSVFVWDLKNIKKPIFITMKENCNKKEVLNIDHIENNLLICKRQQIHMIHGYLLAVEEQFNAPKSKTFVQAILDQDAHFIIALMENCPSLLIWNWVSGQCLLNLDIRSSHAFKLVKFGDTFLTAVTTTGIVIWDMDLISLAASTPKSGGKVLKVIVEPDEEHFYTSDGSEQVWRWSVLGGKVKGNLLHQGPVESLTLSSDSVYLVTIASGDIYVWNTSTPENIYRIHGSQASHILITPKGHFAVSFSETGLSKVWKLCNGHVICTIHHYLRDAVITGESTFLLGINEGALLAVSLWSGYVSKQFFCSDWPSVAAFQVLSDYPDYVIVITSSGALYSWRLTENTVCHQFQFLECFEHPPQLFKLSSDGRYGVISVDGSKINVLDLCQGKLCSVNAEGPVCQPFVDILGKYIVYICSPGVKCQNYSCDLHTKQMLVIIQVTNGKMVGKFYLCKNVTALTLSKRLCVYIGFEDGAVGVYAINDTDVGYANANAKCHTTELICPFEEPVVWLPLPNPNLTWAELL</sequence>
<dbReference type="SMART" id="SM00320">
    <property type="entry name" value="WD40"/>
    <property type="match status" value="4"/>
</dbReference>
<dbReference type="Gene3D" id="3.40.50.300">
    <property type="entry name" value="P-loop containing nucleotide triphosphate hydrolases"/>
    <property type="match status" value="1"/>
</dbReference>
<dbReference type="InterPro" id="IPR027417">
    <property type="entry name" value="P-loop_NTPase"/>
</dbReference>
<dbReference type="InterPro" id="IPR001680">
    <property type="entry name" value="WD40_rpt"/>
</dbReference>
<dbReference type="InterPro" id="IPR036322">
    <property type="entry name" value="WD40_repeat_dom_sf"/>
</dbReference>
<dbReference type="SUPFAM" id="SSF50978">
    <property type="entry name" value="WD40 repeat-like"/>
    <property type="match status" value="1"/>
</dbReference>
<dbReference type="Gene3D" id="2.130.10.10">
    <property type="entry name" value="YVTN repeat-like/Quinoprotein amine dehydrogenase"/>
    <property type="match status" value="2"/>
</dbReference>
<feature type="domain" description="NWD1/2-like winged helix-turn-helix" evidence="4">
    <location>
        <begin position="565"/>
        <end position="671"/>
    </location>
</feature>
<dbReference type="PANTHER" id="PTHR19871:SF29">
    <property type="entry name" value="NACHT AND WD REPEAT DOMAIN-CONTAINING PROTEIN 2-LIKE"/>
    <property type="match status" value="1"/>
</dbReference>
<keyword evidence="2" id="KW-0677">Repeat</keyword>
<dbReference type="InterPro" id="IPR052752">
    <property type="entry name" value="NACHT-WD_repeat"/>
</dbReference>
<dbReference type="InterPro" id="IPR056884">
    <property type="entry name" value="NPHP3-like_N"/>
</dbReference>
<dbReference type="InterPro" id="IPR057588">
    <property type="entry name" value="NWD1/2-like_WH"/>
</dbReference>
<comment type="caution">
    <text evidence="5">The sequence shown here is derived from an EMBL/GenBank/DDBJ whole genome shotgun (WGS) entry which is preliminary data.</text>
</comment>
<evidence type="ECO:0000256" key="2">
    <source>
        <dbReference type="ARBA" id="ARBA00022737"/>
    </source>
</evidence>
<proteinExistence type="predicted"/>
<evidence type="ECO:0000256" key="1">
    <source>
        <dbReference type="ARBA" id="ARBA00022574"/>
    </source>
</evidence>
<evidence type="ECO:0008006" key="7">
    <source>
        <dbReference type="Google" id="ProtNLM"/>
    </source>
</evidence>
<evidence type="ECO:0000259" key="3">
    <source>
        <dbReference type="Pfam" id="PF24883"/>
    </source>
</evidence>